<gene>
    <name evidence="2" type="ORF">DPMN_177581</name>
</gene>
<dbReference type="AlphaFoldDB" id="A0A9D4IJ49"/>
<accession>A0A9D4IJ49</accession>
<feature type="region of interest" description="Disordered" evidence="1">
    <location>
        <begin position="1"/>
        <end position="26"/>
    </location>
</feature>
<comment type="caution">
    <text evidence="2">The sequence shown here is derived from an EMBL/GenBank/DDBJ whole genome shotgun (WGS) entry which is preliminary data.</text>
</comment>
<evidence type="ECO:0000313" key="2">
    <source>
        <dbReference type="EMBL" id="KAH3776165.1"/>
    </source>
</evidence>
<feature type="compositionally biased region" description="Low complexity" evidence="1">
    <location>
        <begin position="17"/>
        <end position="26"/>
    </location>
</feature>
<evidence type="ECO:0000313" key="3">
    <source>
        <dbReference type="Proteomes" id="UP000828390"/>
    </source>
</evidence>
<organism evidence="2 3">
    <name type="scientific">Dreissena polymorpha</name>
    <name type="common">Zebra mussel</name>
    <name type="synonym">Mytilus polymorpha</name>
    <dbReference type="NCBI Taxonomy" id="45954"/>
    <lineage>
        <taxon>Eukaryota</taxon>
        <taxon>Metazoa</taxon>
        <taxon>Spiralia</taxon>
        <taxon>Lophotrochozoa</taxon>
        <taxon>Mollusca</taxon>
        <taxon>Bivalvia</taxon>
        <taxon>Autobranchia</taxon>
        <taxon>Heteroconchia</taxon>
        <taxon>Euheterodonta</taxon>
        <taxon>Imparidentia</taxon>
        <taxon>Neoheterodontei</taxon>
        <taxon>Myida</taxon>
        <taxon>Dreissenoidea</taxon>
        <taxon>Dreissenidae</taxon>
        <taxon>Dreissena</taxon>
    </lineage>
</organism>
<reference evidence="2" key="1">
    <citation type="journal article" date="2019" name="bioRxiv">
        <title>The Genome of the Zebra Mussel, Dreissena polymorpha: A Resource for Invasive Species Research.</title>
        <authorList>
            <person name="McCartney M.A."/>
            <person name="Auch B."/>
            <person name="Kono T."/>
            <person name="Mallez S."/>
            <person name="Zhang Y."/>
            <person name="Obille A."/>
            <person name="Becker A."/>
            <person name="Abrahante J.E."/>
            <person name="Garbe J."/>
            <person name="Badalamenti J.P."/>
            <person name="Herman A."/>
            <person name="Mangelson H."/>
            <person name="Liachko I."/>
            <person name="Sullivan S."/>
            <person name="Sone E.D."/>
            <person name="Koren S."/>
            <person name="Silverstein K.A.T."/>
            <person name="Beckman K.B."/>
            <person name="Gohl D.M."/>
        </authorList>
    </citation>
    <scope>NUCLEOTIDE SEQUENCE</scope>
    <source>
        <strain evidence="2">Duluth1</strain>
        <tissue evidence="2">Whole animal</tissue>
    </source>
</reference>
<sequence>MNQELQGRTGNDRLGIGNNRDCNGNNRDCTVRAPVYLCNVAIQRVCQHSPGLHRGVAVALPDVCLARWSSGAVPVVPGAVPVVPGATPVVTGPTR</sequence>
<protein>
    <submittedName>
        <fullName evidence="2">Uncharacterized protein</fullName>
    </submittedName>
</protein>
<evidence type="ECO:0000256" key="1">
    <source>
        <dbReference type="SAM" id="MobiDB-lite"/>
    </source>
</evidence>
<proteinExistence type="predicted"/>
<reference evidence="2" key="2">
    <citation type="submission" date="2020-11" db="EMBL/GenBank/DDBJ databases">
        <authorList>
            <person name="McCartney M.A."/>
            <person name="Auch B."/>
            <person name="Kono T."/>
            <person name="Mallez S."/>
            <person name="Becker A."/>
            <person name="Gohl D.M."/>
            <person name="Silverstein K.A.T."/>
            <person name="Koren S."/>
            <person name="Bechman K.B."/>
            <person name="Herman A."/>
            <person name="Abrahante J.E."/>
            <person name="Garbe J."/>
        </authorList>
    </citation>
    <scope>NUCLEOTIDE SEQUENCE</scope>
    <source>
        <strain evidence="2">Duluth1</strain>
        <tissue evidence="2">Whole animal</tissue>
    </source>
</reference>
<dbReference type="Proteomes" id="UP000828390">
    <property type="component" value="Unassembled WGS sequence"/>
</dbReference>
<dbReference type="EMBL" id="JAIWYP010000009">
    <property type="protein sequence ID" value="KAH3776165.1"/>
    <property type="molecule type" value="Genomic_DNA"/>
</dbReference>
<name>A0A9D4IJ49_DREPO</name>
<keyword evidence="3" id="KW-1185">Reference proteome</keyword>